<gene>
    <name evidence="1" type="ORF">SAMN04488023_106134</name>
</gene>
<dbReference type="Proteomes" id="UP000199572">
    <property type="component" value="Unassembled WGS sequence"/>
</dbReference>
<evidence type="ECO:0000313" key="2">
    <source>
        <dbReference type="Proteomes" id="UP000199572"/>
    </source>
</evidence>
<organism evidence="1 2">
    <name type="scientific">Pedobacter rhizosphaerae</name>
    <dbReference type="NCBI Taxonomy" id="390241"/>
    <lineage>
        <taxon>Bacteria</taxon>
        <taxon>Pseudomonadati</taxon>
        <taxon>Bacteroidota</taxon>
        <taxon>Sphingobacteriia</taxon>
        <taxon>Sphingobacteriales</taxon>
        <taxon>Sphingobacteriaceae</taxon>
        <taxon>Pedobacter</taxon>
    </lineage>
</organism>
<sequence>MQIKKQINVAPDFVITHFGLYQKEERSKELNDQKNVNRVEAGNEFSGIKLLLAKIFRW</sequence>
<protein>
    <submittedName>
        <fullName evidence="1">Uncharacterized protein</fullName>
    </submittedName>
</protein>
<proteinExistence type="predicted"/>
<accession>A0A1H9MUP3</accession>
<reference evidence="1 2" key="1">
    <citation type="submission" date="2016-10" db="EMBL/GenBank/DDBJ databases">
        <authorList>
            <person name="de Groot N.N."/>
        </authorList>
    </citation>
    <scope>NUCLEOTIDE SEQUENCE [LARGE SCALE GENOMIC DNA]</scope>
    <source>
        <strain evidence="1 2">DSM 18610</strain>
    </source>
</reference>
<dbReference type="RefSeq" id="WP_175474494.1">
    <property type="nucleotide sequence ID" value="NZ_FOGG01000006.1"/>
</dbReference>
<keyword evidence="2" id="KW-1185">Reference proteome</keyword>
<evidence type="ECO:0000313" key="1">
    <source>
        <dbReference type="EMBL" id="SER26833.1"/>
    </source>
</evidence>
<dbReference type="EMBL" id="FOGG01000006">
    <property type="protein sequence ID" value="SER26833.1"/>
    <property type="molecule type" value="Genomic_DNA"/>
</dbReference>
<dbReference type="AlphaFoldDB" id="A0A1H9MUP3"/>
<name>A0A1H9MUP3_9SPHI</name>